<evidence type="ECO:0000256" key="3">
    <source>
        <dbReference type="ARBA" id="ARBA00023180"/>
    </source>
</evidence>
<dbReference type="InterPro" id="IPR028871">
    <property type="entry name" value="BlueCu_1_BS"/>
</dbReference>
<dbReference type="InterPro" id="IPR003245">
    <property type="entry name" value="Phytocyanin_dom"/>
</dbReference>
<sequence>MAGFRIVWTIVAVLCLGRRSMATVYTVGDDSGWAMGTDYSAWASGKTFLVGDSLVFNYGSLHSVDEVSSSDYTSCSAANSITSDSSGSTTIPLKTAGAHYYICGAGGHCISGMKLAITVKASSPAPSGSTTPADSGSPPTTTTTSPPATATTTTTTTSSTGSSSGAIISPLVASLVGMIGLIYLS</sequence>
<dbReference type="InterPro" id="IPR008972">
    <property type="entry name" value="Cupredoxin"/>
</dbReference>
<dbReference type="PROSITE" id="PS51485">
    <property type="entry name" value="PHYTOCYANIN"/>
    <property type="match status" value="1"/>
</dbReference>
<dbReference type="InterPro" id="IPR039391">
    <property type="entry name" value="Phytocyanin-like"/>
</dbReference>
<dbReference type="CDD" id="cd04216">
    <property type="entry name" value="Phytocyanin"/>
    <property type="match status" value="1"/>
</dbReference>
<comment type="caution">
    <text evidence="8">The sequence shown here is derived from an EMBL/GenBank/DDBJ whole genome shotgun (WGS) entry which is preliminary data.</text>
</comment>
<evidence type="ECO:0000256" key="5">
    <source>
        <dbReference type="SAM" id="Phobius"/>
    </source>
</evidence>
<keyword evidence="5" id="KW-1133">Transmembrane helix</keyword>
<keyword evidence="2" id="KW-0186">Copper</keyword>
<evidence type="ECO:0000313" key="8">
    <source>
        <dbReference type="EMBL" id="KAK4787022.1"/>
    </source>
</evidence>
<dbReference type="GO" id="GO:0005886">
    <property type="term" value="C:plasma membrane"/>
    <property type="evidence" value="ECO:0007669"/>
    <property type="project" value="TreeGrafter"/>
</dbReference>
<feature type="domain" description="Phytocyanin" evidence="7">
    <location>
        <begin position="23"/>
        <end position="121"/>
    </location>
</feature>
<evidence type="ECO:0000259" key="7">
    <source>
        <dbReference type="PROSITE" id="PS51485"/>
    </source>
</evidence>
<dbReference type="PANTHER" id="PTHR33021:SF193">
    <property type="entry name" value="OS06G0218600 PROTEIN"/>
    <property type="match status" value="1"/>
</dbReference>
<dbReference type="PANTHER" id="PTHR33021">
    <property type="entry name" value="BLUE COPPER PROTEIN"/>
    <property type="match status" value="1"/>
</dbReference>
<protein>
    <recommendedName>
        <fullName evidence="7">Phytocyanin domain-containing protein</fullName>
    </recommendedName>
</protein>
<accession>A0AAN7R282</accession>
<feature type="signal peptide" evidence="6">
    <location>
        <begin position="1"/>
        <end position="22"/>
    </location>
</feature>
<dbReference type="Proteomes" id="UP001346149">
    <property type="component" value="Unassembled WGS sequence"/>
</dbReference>
<dbReference type="GO" id="GO:0009055">
    <property type="term" value="F:electron transfer activity"/>
    <property type="evidence" value="ECO:0007669"/>
    <property type="project" value="InterPro"/>
</dbReference>
<evidence type="ECO:0000256" key="6">
    <source>
        <dbReference type="SAM" id="SignalP"/>
    </source>
</evidence>
<dbReference type="Pfam" id="PF02298">
    <property type="entry name" value="Cu_bind_like"/>
    <property type="match status" value="1"/>
</dbReference>
<dbReference type="GO" id="GO:0046872">
    <property type="term" value="F:metal ion binding"/>
    <property type="evidence" value="ECO:0007669"/>
    <property type="project" value="UniProtKB-KW"/>
</dbReference>
<evidence type="ECO:0000256" key="4">
    <source>
        <dbReference type="SAM" id="MobiDB-lite"/>
    </source>
</evidence>
<dbReference type="SUPFAM" id="SSF49503">
    <property type="entry name" value="Cupredoxins"/>
    <property type="match status" value="1"/>
</dbReference>
<proteinExistence type="predicted"/>
<dbReference type="FunFam" id="2.60.40.420:FF:000003">
    <property type="entry name" value="Blue copper"/>
    <property type="match status" value="1"/>
</dbReference>
<keyword evidence="5" id="KW-0472">Membrane</keyword>
<dbReference type="AlphaFoldDB" id="A0AAN7R282"/>
<feature type="chain" id="PRO_5043048368" description="Phytocyanin domain-containing protein" evidence="6">
    <location>
        <begin position="23"/>
        <end position="185"/>
    </location>
</feature>
<evidence type="ECO:0000256" key="2">
    <source>
        <dbReference type="ARBA" id="ARBA00023008"/>
    </source>
</evidence>
<keyword evidence="5" id="KW-0812">Transmembrane</keyword>
<dbReference type="EMBL" id="JAXQNO010000012">
    <property type="protein sequence ID" value="KAK4787022.1"/>
    <property type="molecule type" value="Genomic_DNA"/>
</dbReference>
<keyword evidence="1" id="KW-0479">Metal-binding</keyword>
<keyword evidence="9" id="KW-1185">Reference proteome</keyword>
<name>A0AAN7R282_TRANT</name>
<dbReference type="PROSITE" id="PS00196">
    <property type="entry name" value="COPPER_BLUE"/>
    <property type="match status" value="1"/>
</dbReference>
<organism evidence="8 9">
    <name type="scientific">Trapa natans</name>
    <name type="common">Water chestnut</name>
    <dbReference type="NCBI Taxonomy" id="22666"/>
    <lineage>
        <taxon>Eukaryota</taxon>
        <taxon>Viridiplantae</taxon>
        <taxon>Streptophyta</taxon>
        <taxon>Embryophyta</taxon>
        <taxon>Tracheophyta</taxon>
        <taxon>Spermatophyta</taxon>
        <taxon>Magnoliopsida</taxon>
        <taxon>eudicotyledons</taxon>
        <taxon>Gunneridae</taxon>
        <taxon>Pentapetalae</taxon>
        <taxon>rosids</taxon>
        <taxon>malvids</taxon>
        <taxon>Myrtales</taxon>
        <taxon>Lythraceae</taxon>
        <taxon>Trapa</taxon>
    </lineage>
</organism>
<dbReference type="Gene3D" id="2.60.40.420">
    <property type="entry name" value="Cupredoxins - blue copper proteins"/>
    <property type="match status" value="1"/>
</dbReference>
<feature type="region of interest" description="Disordered" evidence="4">
    <location>
        <begin position="124"/>
        <end position="164"/>
    </location>
</feature>
<keyword evidence="3" id="KW-0325">Glycoprotein</keyword>
<gene>
    <name evidence="8" type="ORF">SAY86_010855</name>
</gene>
<evidence type="ECO:0000256" key="1">
    <source>
        <dbReference type="ARBA" id="ARBA00022723"/>
    </source>
</evidence>
<feature type="transmembrane region" description="Helical" evidence="5">
    <location>
        <begin position="165"/>
        <end position="184"/>
    </location>
</feature>
<reference evidence="8 9" key="1">
    <citation type="journal article" date="2023" name="Hortic Res">
        <title>Pangenome of water caltrop reveals structural variations and asymmetric subgenome divergence after allopolyploidization.</title>
        <authorList>
            <person name="Zhang X."/>
            <person name="Chen Y."/>
            <person name="Wang L."/>
            <person name="Yuan Y."/>
            <person name="Fang M."/>
            <person name="Shi L."/>
            <person name="Lu R."/>
            <person name="Comes H.P."/>
            <person name="Ma Y."/>
            <person name="Chen Y."/>
            <person name="Huang G."/>
            <person name="Zhou Y."/>
            <person name="Zheng Z."/>
            <person name="Qiu Y."/>
        </authorList>
    </citation>
    <scope>NUCLEOTIDE SEQUENCE [LARGE SCALE GENOMIC DNA]</scope>
    <source>
        <strain evidence="8">F231</strain>
    </source>
</reference>
<evidence type="ECO:0000313" key="9">
    <source>
        <dbReference type="Proteomes" id="UP001346149"/>
    </source>
</evidence>
<keyword evidence="6" id="KW-0732">Signal</keyword>